<sequence>MPSLQSNSKEDQRARGFSRKRPQNAMLKDANDKKAPFFVHLCGPCTGLRDKREPTSFHKQVESTSLENAAAAAAVGDEIVSPRESELAHHSSNISRTASENNVAATICGDHLHGADSDSLVKIQRSQSANPPGQDTPFTSMKVGTLNAPPSPPHYAIADVSLPTY</sequence>
<evidence type="ECO:0000313" key="2">
    <source>
        <dbReference type="EMBL" id="KAL3307782.1"/>
    </source>
</evidence>
<organism evidence="2 3">
    <name type="scientific">Cichlidogyrus casuarinus</name>
    <dbReference type="NCBI Taxonomy" id="1844966"/>
    <lineage>
        <taxon>Eukaryota</taxon>
        <taxon>Metazoa</taxon>
        <taxon>Spiralia</taxon>
        <taxon>Lophotrochozoa</taxon>
        <taxon>Platyhelminthes</taxon>
        <taxon>Monogenea</taxon>
        <taxon>Monopisthocotylea</taxon>
        <taxon>Dactylogyridea</taxon>
        <taxon>Ancyrocephalidae</taxon>
        <taxon>Cichlidogyrus</taxon>
    </lineage>
</organism>
<proteinExistence type="predicted"/>
<accession>A0ABD2PM83</accession>
<feature type="compositionally biased region" description="Polar residues" evidence="1">
    <location>
        <begin position="125"/>
        <end position="139"/>
    </location>
</feature>
<feature type="region of interest" description="Disordered" evidence="1">
    <location>
        <begin position="125"/>
        <end position="153"/>
    </location>
</feature>
<dbReference type="EMBL" id="JBJKFK010006503">
    <property type="protein sequence ID" value="KAL3307782.1"/>
    <property type="molecule type" value="Genomic_DNA"/>
</dbReference>
<reference evidence="2 3" key="1">
    <citation type="submission" date="2024-11" db="EMBL/GenBank/DDBJ databases">
        <title>Adaptive evolution of stress response genes in parasites aligns with host niche diversity.</title>
        <authorList>
            <person name="Hahn C."/>
            <person name="Resl P."/>
        </authorList>
    </citation>
    <scope>NUCLEOTIDE SEQUENCE [LARGE SCALE GENOMIC DNA]</scope>
    <source>
        <strain evidence="2">EGGRZ-B1_66</strain>
        <tissue evidence="2">Body</tissue>
    </source>
</reference>
<protein>
    <submittedName>
        <fullName evidence="2">Uncharacterized protein</fullName>
    </submittedName>
</protein>
<name>A0ABD2PM83_9PLAT</name>
<gene>
    <name evidence="2" type="ORF">Ciccas_013698</name>
</gene>
<comment type="caution">
    <text evidence="2">The sequence shown here is derived from an EMBL/GenBank/DDBJ whole genome shotgun (WGS) entry which is preliminary data.</text>
</comment>
<evidence type="ECO:0000256" key="1">
    <source>
        <dbReference type="SAM" id="MobiDB-lite"/>
    </source>
</evidence>
<feature type="region of interest" description="Disordered" evidence="1">
    <location>
        <begin position="1"/>
        <end position="30"/>
    </location>
</feature>
<dbReference type="AlphaFoldDB" id="A0ABD2PM83"/>
<dbReference type="Proteomes" id="UP001626550">
    <property type="component" value="Unassembled WGS sequence"/>
</dbReference>
<keyword evidence="3" id="KW-1185">Reference proteome</keyword>
<evidence type="ECO:0000313" key="3">
    <source>
        <dbReference type="Proteomes" id="UP001626550"/>
    </source>
</evidence>